<evidence type="ECO:0000259" key="2">
    <source>
        <dbReference type="PROSITE" id="PS50878"/>
    </source>
</evidence>
<proteinExistence type="predicted"/>
<dbReference type="InterPro" id="IPR000477">
    <property type="entry name" value="RT_dom"/>
</dbReference>
<dbReference type="InterPro" id="IPR043502">
    <property type="entry name" value="DNA/RNA_pol_sf"/>
</dbReference>
<dbReference type="Pfam" id="PF13966">
    <property type="entry name" value="zf-RVT"/>
    <property type="match status" value="1"/>
</dbReference>
<keyword evidence="4" id="KW-1185">Reference proteome</keyword>
<dbReference type="PANTHER" id="PTHR33116">
    <property type="entry name" value="REVERSE TRANSCRIPTASE ZINC-BINDING DOMAIN-CONTAINING PROTEIN-RELATED-RELATED"/>
    <property type="match status" value="1"/>
</dbReference>
<dbReference type="CDD" id="cd01650">
    <property type="entry name" value="RT_nLTR_like"/>
    <property type="match status" value="1"/>
</dbReference>
<feature type="region of interest" description="Disordered" evidence="1">
    <location>
        <begin position="1"/>
        <end position="41"/>
    </location>
</feature>
<dbReference type="Pfam" id="PF00078">
    <property type="entry name" value="RVT_1"/>
    <property type="match status" value="1"/>
</dbReference>
<dbReference type="InterPro" id="IPR005135">
    <property type="entry name" value="Endo/exonuclease/phosphatase"/>
</dbReference>
<dbReference type="InterPro" id="IPR025558">
    <property type="entry name" value="DUF4283"/>
</dbReference>
<dbReference type="Pfam" id="PF14111">
    <property type="entry name" value="DUF4283"/>
    <property type="match status" value="1"/>
</dbReference>
<dbReference type="PANTHER" id="PTHR33116:SF84">
    <property type="entry name" value="RNA-DIRECTED DNA POLYMERASE"/>
    <property type="match status" value="1"/>
</dbReference>
<evidence type="ECO:0000256" key="1">
    <source>
        <dbReference type="SAM" id="MobiDB-lite"/>
    </source>
</evidence>
<accession>A0AA38SNY0</accession>
<sequence length="1474" mass="167859">MDTSDQSVLDGHPVGDPPVARPSVFDRLSGEGANTKKPMSFADAVGDKSSAGLSFFPMEDKKAVSIMIPMELAKEAAKSFSTTIVGYFLGSRIPFPIVHRYLMQVWSKHGVSDIMMNAKGFFFIKFNDEGGSIRAMEEGMIMVRGVPMFLSPWDPSKGLSKPSHETCPLWVKFHNIPLVLFNQKLEVKIPHLHDDGHDAVSIDIEYIWEPSQCTHCCVFGHKRNVCTKAPIIRSTDKKNKQVDEEGFTTVVRQQWKRKVDKVPSVHQEGLTSGSKELNDLVVVEDKGSDDVPGKQEDAHSKEIPEQLTVDVPTVENESNDLDGREVVIMREGVSSVSKVNSPPREDIGVSIAPNVAVPPVSMVSVTPFKEDRSTTMGPTVPPKAPIKGILKNPNRFSVLSGSVEPRKDSRDDGNGRRKSSDDKGDICNYTFGNWNWCSNQLVCDHGTRIIIAWDIRRVDIVTMEVHAQFVHYNRTVPRRSLWSGLRKFKVLIRDMPWLIMGDFNTMLFPHDGLGGSSRRNADMIEFGECLADIDMYDVQYTGVQYTWCQKPSDESGIRRKLDRVLANNEFTTRFSDVTVQFLPRGLSDHSAAITSFTGGVRHFVAPFKFDNFLTNDPRFYDILNMYWNNQIDGTFMHRVLSKLKALKTPLRKLRSSFHNLSTAVVLLKPELDVVQLACDLDPDNVLLQEDVQAIRGAYLKACYNEEQAAKQRAKVRWLLEGDSNSKFFHQVVREKRHVHRIHSVMDVRGTYVYNQEVPDAFVEHLQLYLGVCDDSLDPTMQSSLFSSRLSLVDALDMIRPISDDDIKRAMFSIGSNKAPGSDGFSSKFFKKVIVDRMKTALDVVVGKYQSAFIPGRKIVDNILLAHELVIGYHKDVGQPRCAFKIDIRKAYDMVDWRFLINMLHGLGFHPVLIKWIQEMVSTTTFSVAINGETRGYFHGKRGIRQGDPLSPYLFTLIMEGFSLIFRQCISEAEEFGYHKGCAQFNLTHLCFAGDLFVFTRGDVQSVEVLKKALSIFASKSGLSANLEKSEIFFGNVPVETRKAIRAFLPFRNGIFPIRYLGVPLSPVRLKRADYGGLILKVKNRIQNWKAKFLSFGGTRQLILSVLHSLQLYWMGVFNFPASVLHEIESLFRNFLWHQDITGRGNCRVAWEMVCKPIVNRGLGFKRLGWWNKALLAQHMWDLATKRDSLWVRWVLNSALKGANLWVARKSSRWSWVLSKIMDIRPLFRQHIQVTVGNGVHTNAWDDNWLMCGPLSDFISSRFVYDNGFTMETSVADLGTAIQGTWPQDWVSRFHVLSTINFPILNDDRDSFKWRDDDNLFPGFSVKVAYKALQGDLAVVPWHASVWFKGCIPKHAFCMWLACWRRLPTQDRMLAWKEEPPDYTCMLSALNWLNFPTNWDDIVMAISDHATAPTRFVCKLALAAMVYEIWIERNKRIFTDEKRSMVQITQTIMRTIELREDWKKRQKLGNTTHGL</sequence>
<dbReference type="InterPro" id="IPR036691">
    <property type="entry name" value="Endo/exonu/phosph_ase_sf"/>
</dbReference>
<feature type="compositionally biased region" description="Basic and acidic residues" evidence="1">
    <location>
        <begin position="404"/>
        <end position="422"/>
    </location>
</feature>
<dbReference type="PROSITE" id="PS50878">
    <property type="entry name" value="RT_POL"/>
    <property type="match status" value="1"/>
</dbReference>
<comment type="caution">
    <text evidence="3">The sequence shown here is derived from an EMBL/GenBank/DDBJ whole genome shotgun (WGS) entry which is preliminary data.</text>
</comment>
<reference evidence="3" key="1">
    <citation type="submission" date="2023-03" db="EMBL/GenBank/DDBJ databases">
        <title>Chromosome-scale reference genome and RAD-based genetic map of yellow starthistle (Centaurea solstitialis) reveal putative structural variation and QTLs associated with invader traits.</title>
        <authorList>
            <person name="Reatini B."/>
            <person name="Cang F.A."/>
            <person name="Jiang Q."/>
            <person name="Mckibben M.T.W."/>
            <person name="Barker M.S."/>
            <person name="Rieseberg L.H."/>
            <person name="Dlugosch K.M."/>
        </authorList>
    </citation>
    <scope>NUCLEOTIDE SEQUENCE</scope>
    <source>
        <strain evidence="3">CAN-66</strain>
        <tissue evidence="3">Leaf</tissue>
    </source>
</reference>
<name>A0AA38SNY0_9ASTR</name>
<dbReference type="EMBL" id="JARYMX010000017">
    <property type="protein sequence ID" value="KAJ9536547.1"/>
    <property type="molecule type" value="Genomic_DNA"/>
</dbReference>
<dbReference type="GO" id="GO:0003824">
    <property type="term" value="F:catalytic activity"/>
    <property type="evidence" value="ECO:0007669"/>
    <property type="project" value="InterPro"/>
</dbReference>
<dbReference type="Proteomes" id="UP001172457">
    <property type="component" value="Unassembled WGS sequence"/>
</dbReference>
<evidence type="ECO:0000313" key="4">
    <source>
        <dbReference type="Proteomes" id="UP001172457"/>
    </source>
</evidence>
<protein>
    <recommendedName>
        <fullName evidence="2">Reverse transcriptase domain-containing protein</fullName>
    </recommendedName>
</protein>
<dbReference type="Gene3D" id="3.60.10.10">
    <property type="entry name" value="Endonuclease/exonuclease/phosphatase"/>
    <property type="match status" value="1"/>
</dbReference>
<organism evidence="3 4">
    <name type="scientific">Centaurea solstitialis</name>
    <name type="common">yellow star-thistle</name>
    <dbReference type="NCBI Taxonomy" id="347529"/>
    <lineage>
        <taxon>Eukaryota</taxon>
        <taxon>Viridiplantae</taxon>
        <taxon>Streptophyta</taxon>
        <taxon>Embryophyta</taxon>
        <taxon>Tracheophyta</taxon>
        <taxon>Spermatophyta</taxon>
        <taxon>Magnoliopsida</taxon>
        <taxon>eudicotyledons</taxon>
        <taxon>Gunneridae</taxon>
        <taxon>Pentapetalae</taxon>
        <taxon>asterids</taxon>
        <taxon>campanulids</taxon>
        <taxon>Asterales</taxon>
        <taxon>Asteraceae</taxon>
        <taxon>Carduoideae</taxon>
        <taxon>Cardueae</taxon>
        <taxon>Centaureinae</taxon>
        <taxon>Centaurea</taxon>
    </lineage>
</organism>
<dbReference type="InterPro" id="IPR026960">
    <property type="entry name" value="RVT-Znf"/>
</dbReference>
<evidence type="ECO:0000313" key="3">
    <source>
        <dbReference type="EMBL" id="KAJ9536547.1"/>
    </source>
</evidence>
<dbReference type="SUPFAM" id="SSF56672">
    <property type="entry name" value="DNA/RNA polymerases"/>
    <property type="match status" value="1"/>
</dbReference>
<dbReference type="Pfam" id="PF03372">
    <property type="entry name" value="Exo_endo_phos"/>
    <property type="match status" value="1"/>
</dbReference>
<dbReference type="SUPFAM" id="SSF56219">
    <property type="entry name" value="DNase I-like"/>
    <property type="match status" value="1"/>
</dbReference>
<feature type="domain" description="Reverse transcriptase" evidence="2">
    <location>
        <begin position="773"/>
        <end position="1064"/>
    </location>
</feature>
<gene>
    <name evidence="3" type="ORF">OSB04_un000299</name>
</gene>
<feature type="region of interest" description="Disordered" evidence="1">
    <location>
        <begin position="398"/>
        <end position="422"/>
    </location>
</feature>